<organism evidence="2 3">
    <name type="scientific">Pseudocercospora eumusae</name>
    <dbReference type="NCBI Taxonomy" id="321146"/>
    <lineage>
        <taxon>Eukaryota</taxon>
        <taxon>Fungi</taxon>
        <taxon>Dikarya</taxon>
        <taxon>Ascomycota</taxon>
        <taxon>Pezizomycotina</taxon>
        <taxon>Dothideomycetes</taxon>
        <taxon>Dothideomycetidae</taxon>
        <taxon>Mycosphaerellales</taxon>
        <taxon>Mycosphaerellaceae</taxon>
        <taxon>Pseudocercospora</taxon>
    </lineage>
</organism>
<feature type="region of interest" description="Disordered" evidence="1">
    <location>
        <begin position="13"/>
        <end position="39"/>
    </location>
</feature>
<dbReference type="OrthoDB" id="5033801at2759"/>
<dbReference type="Proteomes" id="UP000070133">
    <property type="component" value="Unassembled WGS sequence"/>
</dbReference>
<name>A0A139GWE3_9PEZI</name>
<feature type="compositionally biased region" description="Basic and acidic residues" evidence="1">
    <location>
        <begin position="15"/>
        <end position="24"/>
    </location>
</feature>
<sequence>MGTFIEIKFLPAPKNDAESQDSGRKLKSMAGSAQKEVPGFKGAFSGRPLQMQEVVEILDGKSPVMFVLQDMVMYHAKKGETLTPDPVWDSDSSWRAKEESPDQEQIRKLLDGLCEHAALDLSLLAAFKNQYFLNKEFSPATDGTVTQMALFLLPLDADQADFADSVTRLFGTAEFTAGWGLSESMHDALAWRTFLMLSKWENVASCELAWNETEPALHDLLHTVKAKVLRHHIKWMNPFAKAGLAVSGGLGQKSE</sequence>
<evidence type="ECO:0000256" key="1">
    <source>
        <dbReference type="SAM" id="MobiDB-lite"/>
    </source>
</evidence>
<evidence type="ECO:0000313" key="2">
    <source>
        <dbReference type="EMBL" id="KXS94513.1"/>
    </source>
</evidence>
<evidence type="ECO:0000313" key="3">
    <source>
        <dbReference type="Proteomes" id="UP000070133"/>
    </source>
</evidence>
<keyword evidence="3" id="KW-1185">Reference proteome</keyword>
<accession>A0A139GWE3</accession>
<dbReference type="AlphaFoldDB" id="A0A139GWE3"/>
<protein>
    <submittedName>
        <fullName evidence="2">Uncharacterized protein</fullName>
    </submittedName>
</protein>
<dbReference type="EMBL" id="LFZN01000282">
    <property type="protein sequence ID" value="KXS94513.1"/>
    <property type="molecule type" value="Genomic_DNA"/>
</dbReference>
<gene>
    <name evidence="2" type="ORF">AC578_3185</name>
</gene>
<comment type="caution">
    <text evidence="2">The sequence shown here is derived from an EMBL/GenBank/DDBJ whole genome shotgun (WGS) entry which is preliminary data.</text>
</comment>
<proteinExistence type="predicted"/>
<reference evidence="2 3" key="1">
    <citation type="submission" date="2015-07" db="EMBL/GenBank/DDBJ databases">
        <title>Comparative genomics of the Sigatoka disease complex on banana suggests a link between parallel evolutionary changes in Pseudocercospora fijiensis and Pseudocercospora eumusae and increased virulence on the banana host.</title>
        <authorList>
            <person name="Chang T.-C."/>
            <person name="Salvucci A."/>
            <person name="Crous P.W."/>
            <person name="Stergiopoulos I."/>
        </authorList>
    </citation>
    <scope>NUCLEOTIDE SEQUENCE [LARGE SCALE GENOMIC DNA]</scope>
    <source>
        <strain evidence="2 3">CBS 114824</strain>
    </source>
</reference>